<protein>
    <recommendedName>
        <fullName evidence="2">Reverse transcriptase domain-containing protein</fullName>
    </recommendedName>
</protein>
<dbReference type="EMBL" id="BKCJ011230617">
    <property type="protein sequence ID" value="GFD07296.1"/>
    <property type="molecule type" value="Genomic_DNA"/>
</dbReference>
<organism evidence="1">
    <name type="scientific">Tanacetum cinerariifolium</name>
    <name type="common">Dalmatian daisy</name>
    <name type="synonym">Chrysanthemum cinerariifolium</name>
    <dbReference type="NCBI Taxonomy" id="118510"/>
    <lineage>
        <taxon>Eukaryota</taxon>
        <taxon>Viridiplantae</taxon>
        <taxon>Streptophyta</taxon>
        <taxon>Embryophyta</taxon>
        <taxon>Tracheophyta</taxon>
        <taxon>Spermatophyta</taxon>
        <taxon>Magnoliopsida</taxon>
        <taxon>eudicotyledons</taxon>
        <taxon>Gunneridae</taxon>
        <taxon>Pentapetalae</taxon>
        <taxon>asterids</taxon>
        <taxon>campanulids</taxon>
        <taxon>Asterales</taxon>
        <taxon>Asteraceae</taxon>
        <taxon>Asteroideae</taxon>
        <taxon>Anthemideae</taxon>
        <taxon>Anthemidinae</taxon>
        <taxon>Tanacetum</taxon>
    </lineage>
</organism>
<name>A0A699TE72_TANCI</name>
<sequence>MPPKAMSEARMHKIIRDQVTTSMAEFGANMNCETGGAGVGGAGPATPEITGCTYITFMKCEPHPFKGTKGAIGL</sequence>
<reference evidence="1" key="1">
    <citation type="journal article" date="2019" name="Sci. Rep.">
        <title>Draft genome of Tanacetum cinerariifolium, the natural source of mosquito coil.</title>
        <authorList>
            <person name="Yamashiro T."/>
            <person name="Shiraishi A."/>
            <person name="Satake H."/>
            <person name="Nakayama K."/>
        </authorList>
    </citation>
    <scope>NUCLEOTIDE SEQUENCE</scope>
</reference>
<accession>A0A699TE72</accession>
<evidence type="ECO:0000313" key="1">
    <source>
        <dbReference type="EMBL" id="GFD07296.1"/>
    </source>
</evidence>
<proteinExistence type="predicted"/>
<comment type="caution">
    <text evidence="1">The sequence shown here is derived from an EMBL/GenBank/DDBJ whole genome shotgun (WGS) entry which is preliminary data.</text>
</comment>
<gene>
    <name evidence="1" type="ORF">Tci_879265</name>
</gene>
<feature type="non-terminal residue" evidence="1">
    <location>
        <position position="74"/>
    </location>
</feature>
<evidence type="ECO:0008006" key="2">
    <source>
        <dbReference type="Google" id="ProtNLM"/>
    </source>
</evidence>
<dbReference type="AlphaFoldDB" id="A0A699TE72"/>